<comment type="caution">
    <text evidence="3">The sequence shown here is derived from an EMBL/GenBank/DDBJ whole genome shotgun (WGS) entry which is preliminary data.</text>
</comment>
<reference evidence="3" key="1">
    <citation type="submission" date="2022-11" db="EMBL/GenBank/DDBJ databases">
        <title>Minimal conservation of predation-associated metabolite biosynthetic gene clusters underscores biosynthetic potential of Myxococcota including descriptions for ten novel species: Archangium lansinium sp. nov., Myxococcus landrumus sp. nov., Nannocystis bai.</title>
        <authorList>
            <person name="Ahearne A."/>
            <person name="Stevens C."/>
            <person name="Phillips K."/>
        </authorList>
    </citation>
    <scope>NUCLEOTIDE SEQUENCE</scope>
    <source>
        <strain evidence="3">Na p29</strain>
    </source>
</reference>
<feature type="signal peptide" evidence="2">
    <location>
        <begin position="1"/>
        <end position="19"/>
    </location>
</feature>
<keyword evidence="4" id="KW-1185">Reference proteome</keyword>
<evidence type="ECO:0000313" key="4">
    <source>
        <dbReference type="Proteomes" id="UP001150924"/>
    </source>
</evidence>
<dbReference type="Proteomes" id="UP001150924">
    <property type="component" value="Unassembled WGS sequence"/>
</dbReference>
<evidence type="ECO:0000313" key="3">
    <source>
        <dbReference type="EMBL" id="MCY1013854.1"/>
    </source>
</evidence>
<protein>
    <submittedName>
        <fullName evidence="3">Uncharacterized protein</fullName>
    </submittedName>
</protein>
<feature type="compositionally biased region" description="Low complexity" evidence="1">
    <location>
        <begin position="47"/>
        <end position="68"/>
    </location>
</feature>
<proteinExistence type="predicted"/>
<dbReference type="AlphaFoldDB" id="A0A9X3F3M0"/>
<accession>A0A9X3F3M0</accession>
<dbReference type="RefSeq" id="WP_267778007.1">
    <property type="nucleotide sequence ID" value="NZ_JAPNKE010000002.1"/>
</dbReference>
<feature type="region of interest" description="Disordered" evidence="1">
    <location>
        <begin position="46"/>
        <end position="68"/>
    </location>
</feature>
<feature type="chain" id="PRO_5040925546" evidence="2">
    <location>
        <begin position="20"/>
        <end position="68"/>
    </location>
</feature>
<dbReference type="EMBL" id="JAPNKE010000002">
    <property type="protein sequence ID" value="MCY1013854.1"/>
    <property type="molecule type" value="Genomic_DNA"/>
</dbReference>
<name>A0A9X3F3M0_9BACT</name>
<evidence type="ECO:0000256" key="1">
    <source>
        <dbReference type="SAM" id="MobiDB-lite"/>
    </source>
</evidence>
<organism evidence="3 4">
    <name type="scientific">Nannocystis pusilla</name>
    <dbReference type="NCBI Taxonomy" id="889268"/>
    <lineage>
        <taxon>Bacteria</taxon>
        <taxon>Pseudomonadati</taxon>
        <taxon>Myxococcota</taxon>
        <taxon>Polyangia</taxon>
        <taxon>Nannocystales</taxon>
        <taxon>Nannocystaceae</taxon>
        <taxon>Nannocystis</taxon>
    </lineage>
</organism>
<evidence type="ECO:0000256" key="2">
    <source>
        <dbReference type="SAM" id="SignalP"/>
    </source>
</evidence>
<keyword evidence="2" id="KW-0732">Signal</keyword>
<sequence>MTRTSRPSTSSSTSPVAIAAGVTAALSPRDTTADGSAATTRSFAICPSTPVTSTSSPSATDAASSIFT</sequence>
<gene>
    <name evidence="3" type="ORF">OV079_51685</name>
</gene>